<protein>
    <submittedName>
        <fullName evidence="2">VOC family protein</fullName>
    </submittedName>
</protein>
<dbReference type="EMBL" id="JAKRRX010000188">
    <property type="protein sequence ID" value="MCW8336176.1"/>
    <property type="molecule type" value="Genomic_DNA"/>
</dbReference>
<proteinExistence type="predicted"/>
<evidence type="ECO:0000313" key="2">
    <source>
        <dbReference type="EMBL" id="MCW8336176.1"/>
    </source>
</evidence>
<feature type="non-terminal residue" evidence="2">
    <location>
        <position position="1"/>
    </location>
</feature>
<reference evidence="2" key="1">
    <citation type="submission" date="2022-02" db="EMBL/GenBank/DDBJ databases">
        <title>Vibrio sp. nov., a new bacterium isolated from Bohai sea, China.</title>
        <authorList>
            <person name="Yuan Y."/>
        </authorList>
    </citation>
    <scope>NUCLEOTIDE SEQUENCE</scope>
    <source>
        <strain evidence="2">DBSS07</strain>
    </source>
</reference>
<dbReference type="PROSITE" id="PS51819">
    <property type="entry name" value="VOC"/>
    <property type="match status" value="1"/>
</dbReference>
<dbReference type="AlphaFoldDB" id="A0A9X3HU19"/>
<evidence type="ECO:0000259" key="1">
    <source>
        <dbReference type="PROSITE" id="PS51819"/>
    </source>
</evidence>
<accession>A0A9X3HU19</accession>
<dbReference type="RefSeq" id="WP_265689236.1">
    <property type="nucleotide sequence ID" value="NZ_JAKRRX010000188.1"/>
</dbReference>
<gene>
    <name evidence="2" type="ORF">MD483_20400</name>
</gene>
<keyword evidence="3" id="KW-1185">Reference proteome</keyword>
<dbReference type="InterPro" id="IPR029068">
    <property type="entry name" value="Glyas_Bleomycin-R_OHBP_Dase"/>
</dbReference>
<organism evidence="2 3">
    <name type="scientific">Vibrio paucivorans</name>
    <dbReference type="NCBI Taxonomy" id="2829489"/>
    <lineage>
        <taxon>Bacteria</taxon>
        <taxon>Pseudomonadati</taxon>
        <taxon>Pseudomonadota</taxon>
        <taxon>Gammaproteobacteria</taxon>
        <taxon>Vibrionales</taxon>
        <taxon>Vibrionaceae</taxon>
        <taxon>Vibrio</taxon>
    </lineage>
</organism>
<dbReference type="Proteomes" id="UP001155586">
    <property type="component" value="Unassembled WGS sequence"/>
</dbReference>
<dbReference type="SUPFAM" id="SSF54593">
    <property type="entry name" value="Glyoxalase/Bleomycin resistance protein/Dihydroxybiphenyl dioxygenase"/>
    <property type="match status" value="1"/>
</dbReference>
<name>A0A9X3HU19_9VIBR</name>
<dbReference type="InterPro" id="IPR037523">
    <property type="entry name" value="VOC_core"/>
</dbReference>
<feature type="domain" description="VOC" evidence="1">
    <location>
        <begin position="1"/>
        <end position="124"/>
    </location>
</feature>
<comment type="caution">
    <text evidence="2">The sequence shown here is derived from an EMBL/GenBank/DDBJ whole genome shotgun (WGS) entry which is preliminary data.</text>
</comment>
<sequence length="137" mass="15454">EHANMGVINPEKTIRFLTSALPEWSVRGGGTYTNDAGKEIEWCHVGDESSYIALSSTGKGDAEDWTAEFTGVKHIGIVVPNLSELEERLSQAGYEVDHRGNPHPHRKNAYYMEDHNIQFEFIEYLSTAPELKNDYLL</sequence>
<evidence type="ECO:0000313" key="3">
    <source>
        <dbReference type="Proteomes" id="UP001155586"/>
    </source>
</evidence>
<dbReference type="Gene3D" id="3.10.180.10">
    <property type="entry name" value="2,3-Dihydroxybiphenyl 1,2-Dioxygenase, domain 1"/>
    <property type="match status" value="1"/>
</dbReference>